<comment type="caution">
    <text evidence="1">The sequence shown here is derived from an EMBL/GenBank/DDBJ whole genome shotgun (WGS) entry which is preliminary data.</text>
</comment>
<dbReference type="Proteomes" id="UP000613160">
    <property type="component" value="Unassembled WGS sequence"/>
</dbReference>
<sequence length="116" mass="13202">MAEQNPTWQQVCQRLWGPDWVKPVSEVLGVNRKTIERWRDGITPIPDAIDEMFLVQQSTPDDRAYGAILRRIANGETPDEIAAEMKLGFDALNRLQAQLDAEDWIASLAARQKVKQ</sequence>
<dbReference type="AlphaFoldDB" id="A0A916YCJ9"/>
<dbReference type="RefSeq" id="WP_188854817.1">
    <property type="nucleotide sequence ID" value="NZ_BMJJ01000014.1"/>
</dbReference>
<organism evidence="1 2">
    <name type="scientific">Aureimonas glaciei</name>
    <dbReference type="NCBI Taxonomy" id="1776957"/>
    <lineage>
        <taxon>Bacteria</taxon>
        <taxon>Pseudomonadati</taxon>
        <taxon>Pseudomonadota</taxon>
        <taxon>Alphaproteobacteria</taxon>
        <taxon>Hyphomicrobiales</taxon>
        <taxon>Aurantimonadaceae</taxon>
        <taxon>Aureimonas</taxon>
    </lineage>
</organism>
<protein>
    <submittedName>
        <fullName evidence="1">Uncharacterized protein</fullName>
    </submittedName>
</protein>
<reference evidence="1" key="1">
    <citation type="journal article" date="2014" name="Int. J. Syst. Evol. Microbiol.">
        <title>Complete genome sequence of Corynebacterium casei LMG S-19264T (=DSM 44701T), isolated from a smear-ripened cheese.</title>
        <authorList>
            <consortium name="US DOE Joint Genome Institute (JGI-PGF)"/>
            <person name="Walter F."/>
            <person name="Albersmeier A."/>
            <person name="Kalinowski J."/>
            <person name="Ruckert C."/>
        </authorList>
    </citation>
    <scope>NUCLEOTIDE SEQUENCE</scope>
    <source>
        <strain evidence="1">CGMCC 1.15493</strain>
    </source>
</reference>
<accession>A0A916YCJ9</accession>
<evidence type="ECO:0000313" key="2">
    <source>
        <dbReference type="Proteomes" id="UP000613160"/>
    </source>
</evidence>
<reference evidence="1" key="2">
    <citation type="submission" date="2020-09" db="EMBL/GenBank/DDBJ databases">
        <authorList>
            <person name="Sun Q."/>
            <person name="Zhou Y."/>
        </authorList>
    </citation>
    <scope>NUCLEOTIDE SEQUENCE</scope>
    <source>
        <strain evidence="1">CGMCC 1.15493</strain>
    </source>
</reference>
<dbReference type="EMBL" id="BMJJ01000014">
    <property type="protein sequence ID" value="GGD38310.1"/>
    <property type="molecule type" value="Genomic_DNA"/>
</dbReference>
<proteinExistence type="predicted"/>
<gene>
    <name evidence="1" type="ORF">GCM10011335_46320</name>
</gene>
<evidence type="ECO:0000313" key="1">
    <source>
        <dbReference type="EMBL" id="GGD38310.1"/>
    </source>
</evidence>
<keyword evidence="2" id="KW-1185">Reference proteome</keyword>
<name>A0A916YCJ9_9HYPH</name>